<accession>A0A6H5HRB9</accession>
<dbReference type="AlphaFoldDB" id="A0A6H5HRB9"/>
<feature type="non-terminal residue" evidence="1">
    <location>
        <position position="125"/>
    </location>
</feature>
<organism evidence="1 2">
    <name type="scientific">Nesidiocoris tenuis</name>
    <dbReference type="NCBI Taxonomy" id="355587"/>
    <lineage>
        <taxon>Eukaryota</taxon>
        <taxon>Metazoa</taxon>
        <taxon>Ecdysozoa</taxon>
        <taxon>Arthropoda</taxon>
        <taxon>Hexapoda</taxon>
        <taxon>Insecta</taxon>
        <taxon>Pterygota</taxon>
        <taxon>Neoptera</taxon>
        <taxon>Paraneoptera</taxon>
        <taxon>Hemiptera</taxon>
        <taxon>Heteroptera</taxon>
        <taxon>Panheteroptera</taxon>
        <taxon>Cimicomorpha</taxon>
        <taxon>Miridae</taxon>
        <taxon>Dicyphina</taxon>
        <taxon>Nesidiocoris</taxon>
    </lineage>
</organism>
<keyword evidence="2" id="KW-1185">Reference proteome</keyword>
<sequence>MEFDPGAGVTAMSTKLFEQHFPGVKLKPSKIILSSFFKVSRRPMGVAQISQIAFQNKIAHDLELHVVQEDVNPVIGRPWLRALGIIDAHNNVHLQMNSISIDSDSFKEKLENLKKRYSSLFDGKI</sequence>
<dbReference type="OrthoDB" id="10058156at2759"/>
<reference evidence="1 2" key="1">
    <citation type="submission" date="2020-02" db="EMBL/GenBank/DDBJ databases">
        <authorList>
            <person name="Ferguson B K."/>
        </authorList>
    </citation>
    <scope>NUCLEOTIDE SEQUENCE [LARGE SCALE GENOMIC DNA]</scope>
</reference>
<dbReference type="EMBL" id="CADCXU010031188">
    <property type="protein sequence ID" value="CAB0017322.1"/>
    <property type="molecule type" value="Genomic_DNA"/>
</dbReference>
<dbReference type="Gene3D" id="2.40.70.10">
    <property type="entry name" value="Acid Proteases"/>
    <property type="match status" value="1"/>
</dbReference>
<name>A0A6H5HRB9_9HEMI</name>
<proteinExistence type="predicted"/>
<gene>
    <name evidence="1" type="ORF">NTEN_LOCUS21346</name>
</gene>
<protein>
    <submittedName>
        <fullName evidence="1">Uncharacterized protein</fullName>
    </submittedName>
</protein>
<dbReference type="Proteomes" id="UP000479000">
    <property type="component" value="Unassembled WGS sequence"/>
</dbReference>
<dbReference type="InterPro" id="IPR021109">
    <property type="entry name" value="Peptidase_aspartic_dom_sf"/>
</dbReference>
<evidence type="ECO:0000313" key="1">
    <source>
        <dbReference type="EMBL" id="CAB0017322.1"/>
    </source>
</evidence>
<evidence type="ECO:0000313" key="2">
    <source>
        <dbReference type="Proteomes" id="UP000479000"/>
    </source>
</evidence>